<dbReference type="EMBL" id="KZ819609">
    <property type="protein sequence ID" value="PWN31417.1"/>
    <property type="molecule type" value="Genomic_DNA"/>
</dbReference>
<evidence type="ECO:0000313" key="2">
    <source>
        <dbReference type="EMBL" id="PWN31417.1"/>
    </source>
</evidence>
<organism evidence="2 3">
    <name type="scientific">Meira miltonrushii</name>
    <dbReference type="NCBI Taxonomy" id="1280837"/>
    <lineage>
        <taxon>Eukaryota</taxon>
        <taxon>Fungi</taxon>
        <taxon>Dikarya</taxon>
        <taxon>Basidiomycota</taxon>
        <taxon>Ustilaginomycotina</taxon>
        <taxon>Exobasidiomycetes</taxon>
        <taxon>Exobasidiales</taxon>
        <taxon>Brachybasidiaceae</taxon>
        <taxon>Meira</taxon>
    </lineage>
</organism>
<accession>A0A316V1I8</accession>
<reference evidence="2 3" key="1">
    <citation type="journal article" date="2018" name="Mol. Biol. Evol.">
        <title>Broad Genomic Sampling Reveals a Smut Pathogenic Ancestry of the Fungal Clade Ustilaginomycotina.</title>
        <authorList>
            <person name="Kijpornyongpan T."/>
            <person name="Mondo S.J."/>
            <person name="Barry K."/>
            <person name="Sandor L."/>
            <person name="Lee J."/>
            <person name="Lipzen A."/>
            <person name="Pangilinan J."/>
            <person name="LaButti K."/>
            <person name="Hainaut M."/>
            <person name="Henrissat B."/>
            <person name="Grigoriev I.V."/>
            <person name="Spatafora J.W."/>
            <person name="Aime M.C."/>
        </authorList>
    </citation>
    <scope>NUCLEOTIDE SEQUENCE [LARGE SCALE GENOMIC DNA]</scope>
    <source>
        <strain evidence="2 3">MCA 3882</strain>
    </source>
</reference>
<dbReference type="GeneID" id="37023755"/>
<feature type="chain" id="PRO_5016452253" evidence="1">
    <location>
        <begin position="24"/>
        <end position="244"/>
    </location>
</feature>
<dbReference type="Proteomes" id="UP000245771">
    <property type="component" value="Unassembled WGS sequence"/>
</dbReference>
<protein>
    <submittedName>
        <fullName evidence="2">Uncharacterized protein</fullName>
    </submittedName>
</protein>
<gene>
    <name evidence="2" type="ORF">FA14DRAFT_193016</name>
</gene>
<proteinExistence type="predicted"/>
<name>A0A316V1I8_9BASI</name>
<dbReference type="RefSeq" id="XP_025351719.1">
    <property type="nucleotide sequence ID" value="XM_025501974.1"/>
</dbReference>
<evidence type="ECO:0000313" key="3">
    <source>
        <dbReference type="Proteomes" id="UP000245771"/>
    </source>
</evidence>
<feature type="signal peptide" evidence="1">
    <location>
        <begin position="1"/>
        <end position="23"/>
    </location>
</feature>
<evidence type="ECO:0000256" key="1">
    <source>
        <dbReference type="SAM" id="SignalP"/>
    </source>
</evidence>
<sequence length="244" mass="26653">MMKSTSLLTFACLMLPFLASSSASFSDCRPKYSGNIAINNNQVGINGEFAFLGKVAQGFTPVNFVFYECKIAGYSRSPDEYGFIIANGVDKSKCATALPHNDENSWATIDHHECDYNGANKEQINRQLVYANYYRPGGGDAVIDITFQGSPKTETNTGFTLRHASFYDQQTKGIKEGSVIIDNKTYNLGYDTLALHDVVILPSDSMVPGQPTTNEQKIKNDLGKNGFTPSASAQAAYSSSKKIF</sequence>
<dbReference type="AlphaFoldDB" id="A0A316V1I8"/>
<dbReference type="InParanoid" id="A0A316V1I8"/>
<keyword evidence="3" id="KW-1185">Reference proteome</keyword>
<keyword evidence="1" id="KW-0732">Signal</keyword>